<evidence type="ECO:0000313" key="2">
    <source>
        <dbReference type="EMBL" id="KAK3337103.1"/>
    </source>
</evidence>
<accession>A0AAE0J541</accession>
<dbReference type="AlphaFoldDB" id="A0AAE0J541"/>
<feature type="compositionally biased region" description="Polar residues" evidence="1">
    <location>
        <begin position="41"/>
        <end position="54"/>
    </location>
</feature>
<evidence type="ECO:0000256" key="1">
    <source>
        <dbReference type="SAM" id="MobiDB-lite"/>
    </source>
</evidence>
<dbReference type="PANTHER" id="PTHR38702:SF1">
    <property type="entry name" value="CALPONIN-HOMOLOGY (CH) DOMAIN-CONTAINING PROTEIN"/>
    <property type="match status" value="1"/>
</dbReference>
<sequence>MVIRVPGGPPTPTLRCDSPDADILPKPAIRKPVEPERCISIASSFSHGSATTEASHTRESLGSDVSSFSRQSSGSYNSPRLSTGSHALRSRQSTGSLATTCTSPRSSSQGATTKRRGFMRPLATDFAASARSRESVLSLGSIAHLQYYFARTGLLDGKGGQFARKRQQKAHTLDLSSLESSSFMSIPRALSGDYDSSYASMGSSPDLGGQGGFGKGFLGSGSVVYSPIDAQSPGLPDEEYYSDDSEENEMSMLPPTTSTYRNRQRALSKPPTISELKSRLTKSLNAAATSLNEAREAKANSPGPASPMQDTVEPTRPQPESDTPPGWFEIQGMHILDVMTLAIQAAKKYYTAHDQPDRLDAIKSEKEIRSELLHVMDVLKRMAARGFAGGIRYDEFDTMDAWIAGLRAMMETEDAIEAKEAAERAGWTWLSPVGWEGREFAREEAFMRSMLEGSPDPVEGMPPLPAWTPTDRKLPLVDQPLPTPFLAALQNGQRLVQLHNCAVRKSRQRFGTIGTFHADTQKPYRAADNLRYWIKAAELRWEVLLKADALGIQYNTGPEVWVQFEDAILKWCQKVREEITAELKQAGQAVETLLV</sequence>
<gene>
    <name evidence="2" type="ORF">B0T19DRAFT_60580</name>
</gene>
<name>A0AAE0J541_9PEZI</name>
<dbReference type="EMBL" id="JAUEPO010000001">
    <property type="protein sequence ID" value="KAK3337103.1"/>
    <property type="molecule type" value="Genomic_DNA"/>
</dbReference>
<reference evidence="2" key="1">
    <citation type="journal article" date="2023" name="Mol. Phylogenet. Evol.">
        <title>Genome-scale phylogeny and comparative genomics of the fungal order Sordariales.</title>
        <authorList>
            <person name="Hensen N."/>
            <person name="Bonometti L."/>
            <person name="Westerberg I."/>
            <person name="Brannstrom I.O."/>
            <person name="Guillou S."/>
            <person name="Cros-Aarteil S."/>
            <person name="Calhoun S."/>
            <person name="Haridas S."/>
            <person name="Kuo A."/>
            <person name="Mondo S."/>
            <person name="Pangilinan J."/>
            <person name="Riley R."/>
            <person name="LaButti K."/>
            <person name="Andreopoulos B."/>
            <person name="Lipzen A."/>
            <person name="Chen C."/>
            <person name="Yan M."/>
            <person name="Daum C."/>
            <person name="Ng V."/>
            <person name="Clum A."/>
            <person name="Steindorff A."/>
            <person name="Ohm R.A."/>
            <person name="Martin F."/>
            <person name="Silar P."/>
            <person name="Natvig D.O."/>
            <person name="Lalanne C."/>
            <person name="Gautier V."/>
            <person name="Ament-Velasquez S.L."/>
            <person name="Kruys A."/>
            <person name="Hutchinson M.I."/>
            <person name="Powell A.J."/>
            <person name="Barry K."/>
            <person name="Miller A.N."/>
            <person name="Grigoriev I.V."/>
            <person name="Debuchy R."/>
            <person name="Gladieux P."/>
            <person name="Hiltunen Thoren M."/>
            <person name="Johannesson H."/>
        </authorList>
    </citation>
    <scope>NUCLEOTIDE SEQUENCE</scope>
    <source>
        <strain evidence="2">SMH4131-1</strain>
    </source>
</reference>
<keyword evidence="3" id="KW-1185">Reference proteome</keyword>
<proteinExistence type="predicted"/>
<evidence type="ECO:0000313" key="3">
    <source>
        <dbReference type="Proteomes" id="UP001286456"/>
    </source>
</evidence>
<dbReference type="Proteomes" id="UP001286456">
    <property type="component" value="Unassembled WGS sequence"/>
</dbReference>
<feature type="region of interest" description="Disordered" evidence="1">
    <location>
        <begin position="1"/>
        <end position="117"/>
    </location>
</feature>
<comment type="caution">
    <text evidence="2">The sequence shown here is derived from an EMBL/GenBank/DDBJ whole genome shotgun (WGS) entry which is preliminary data.</text>
</comment>
<feature type="compositionally biased region" description="Polar residues" evidence="1">
    <location>
        <begin position="63"/>
        <end position="112"/>
    </location>
</feature>
<reference evidence="2" key="2">
    <citation type="submission" date="2023-06" db="EMBL/GenBank/DDBJ databases">
        <authorList>
            <consortium name="Lawrence Berkeley National Laboratory"/>
            <person name="Haridas S."/>
            <person name="Hensen N."/>
            <person name="Bonometti L."/>
            <person name="Westerberg I."/>
            <person name="Brannstrom I.O."/>
            <person name="Guillou S."/>
            <person name="Cros-Aarteil S."/>
            <person name="Calhoun S."/>
            <person name="Kuo A."/>
            <person name="Mondo S."/>
            <person name="Pangilinan J."/>
            <person name="Riley R."/>
            <person name="Labutti K."/>
            <person name="Andreopoulos B."/>
            <person name="Lipzen A."/>
            <person name="Chen C."/>
            <person name="Yanf M."/>
            <person name="Daum C."/>
            <person name="Ng V."/>
            <person name="Clum A."/>
            <person name="Steindorff A."/>
            <person name="Ohm R."/>
            <person name="Martin F."/>
            <person name="Silar P."/>
            <person name="Natvig D."/>
            <person name="Lalanne C."/>
            <person name="Gautier V."/>
            <person name="Ament-Velasquez S.L."/>
            <person name="Kruys A."/>
            <person name="Hutchinson M.I."/>
            <person name="Powell A.J."/>
            <person name="Barry K."/>
            <person name="Miller A.N."/>
            <person name="Grigoriev I.V."/>
            <person name="Debuchy R."/>
            <person name="Gladieux P."/>
            <person name="Thoren M.H."/>
            <person name="Johannesson H."/>
        </authorList>
    </citation>
    <scope>NUCLEOTIDE SEQUENCE</scope>
    <source>
        <strain evidence="2">SMH4131-1</strain>
    </source>
</reference>
<feature type="region of interest" description="Disordered" evidence="1">
    <location>
        <begin position="228"/>
        <end position="279"/>
    </location>
</feature>
<feature type="compositionally biased region" description="Acidic residues" evidence="1">
    <location>
        <begin position="236"/>
        <end position="249"/>
    </location>
</feature>
<feature type="region of interest" description="Disordered" evidence="1">
    <location>
        <begin position="293"/>
        <end position="327"/>
    </location>
</feature>
<organism evidence="2 3">
    <name type="scientific">Cercophora scortea</name>
    <dbReference type="NCBI Taxonomy" id="314031"/>
    <lineage>
        <taxon>Eukaryota</taxon>
        <taxon>Fungi</taxon>
        <taxon>Dikarya</taxon>
        <taxon>Ascomycota</taxon>
        <taxon>Pezizomycotina</taxon>
        <taxon>Sordariomycetes</taxon>
        <taxon>Sordariomycetidae</taxon>
        <taxon>Sordariales</taxon>
        <taxon>Lasiosphaeriaceae</taxon>
        <taxon>Cercophora</taxon>
    </lineage>
</organism>
<protein>
    <submittedName>
        <fullName evidence="2">Uncharacterized protein</fullName>
    </submittedName>
</protein>
<dbReference type="PANTHER" id="PTHR38702">
    <property type="entry name" value="CALPONIN-HOMOLOGY (CH) DOMAIN-CONTAINING PROTEIN"/>
    <property type="match status" value="1"/>
</dbReference>